<evidence type="ECO:0000256" key="1">
    <source>
        <dbReference type="SAM" id="MobiDB-lite"/>
    </source>
</evidence>
<comment type="caution">
    <text evidence="2">The sequence shown here is derived from an EMBL/GenBank/DDBJ whole genome shotgun (WGS) entry which is preliminary data.</text>
</comment>
<name>A0AA39GNI3_SARSR</name>
<organism evidence="2 3">
    <name type="scientific">Sarocladium strictum</name>
    <name type="common">Black bundle disease fungus</name>
    <name type="synonym">Acremonium strictum</name>
    <dbReference type="NCBI Taxonomy" id="5046"/>
    <lineage>
        <taxon>Eukaryota</taxon>
        <taxon>Fungi</taxon>
        <taxon>Dikarya</taxon>
        <taxon>Ascomycota</taxon>
        <taxon>Pezizomycotina</taxon>
        <taxon>Sordariomycetes</taxon>
        <taxon>Hypocreomycetidae</taxon>
        <taxon>Hypocreales</taxon>
        <taxon>Sarocladiaceae</taxon>
        <taxon>Sarocladium</taxon>
    </lineage>
</organism>
<dbReference type="Proteomes" id="UP001175261">
    <property type="component" value="Unassembled WGS sequence"/>
</dbReference>
<protein>
    <submittedName>
        <fullName evidence="2">Uncharacterized protein</fullName>
    </submittedName>
</protein>
<accession>A0AA39GNI3</accession>
<feature type="compositionally biased region" description="Polar residues" evidence="1">
    <location>
        <begin position="16"/>
        <end position="31"/>
    </location>
</feature>
<dbReference type="AlphaFoldDB" id="A0AA39GNI3"/>
<feature type="compositionally biased region" description="Low complexity" evidence="1">
    <location>
        <begin position="1"/>
        <end position="14"/>
    </location>
</feature>
<reference evidence="2" key="1">
    <citation type="submission" date="2022-10" db="EMBL/GenBank/DDBJ databases">
        <title>Determination and structural analysis of whole genome sequence of Sarocladium strictum F4-1.</title>
        <authorList>
            <person name="Hu L."/>
            <person name="Jiang Y."/>
        </authorList>
    </citation>
    <scope>NUCLEOTIDE SEQUENCE</scope>
    <source>
        <strain evidence="2">F4-1</strain>
    </source>
</reference>
<evidence type="ECO:0000313" key="2">
    <source>
        <dbReference type="EMBL" id="KAK0390622.1"/>
    </source>
</evidence>
<feature type="region of interest" description="Disordered" evidence="1">
    <location>
        <begin position="1"/>
        <end position="39"/>
    </location>
</feature>
<dbReference type="EMBL" id="JAPDFR010000001">
    <property type="protein sequence ID" value="KAK0390622.1"/>
    <property type="molecule type" value="Genomic_DNA"/>
</dbReference>
<sequence>MNMSAAPPTTAAASVSCAQQKKQSMSTTESSGPLARLDPKEIEAIKTDLAALRAAIDMVRAQYEERMAGIRQAHQSILDELGSEGQHEEEALVLSGEVKLMEVKMEFLEHQAGGLETALDRYTQRFMEEVKGENEGGPAEERAQD</sequence>
<gene>
    <name evidence="2" type="ORF">NLU13_0126</name>
</gene>
<proteinExistence type="predicted"/>
<keyword evidence="3" id="KW-1185">Reference proteome</keyword>
<evidence type="ECO:0000313" key="3">
    <source>
        <dbReference type="Proteomes" id="UP001175261"/>
    </source>
</evidence>